<dbReference type="PANTHER" id="PTHR21422:SF9">
    <property type="entry name" value="RAB3 GTPASE-ACTIVATING PROTEIN CATALYTIC SUBUNIT"/>
    <property type="match status" value="1"/>
</dbReference>
<dbReference type="PANTHER" id="PTHR21422">
    <property type="entry name" value="RAB3 GTPASE-ACTIVATING PROTEIN CATALYTIC SUBUNIT"/>
    <property type="match status" value="1"/>
</dbReference>
<gene>
    <name evidence="1" type="ORF">LR48_Vigan07g105700</name>
</gene>
<dbReference type="Proteomes" id="UP000053144">
    <property type="component" value="Chromosome 7"/>
</dbReference>
<name>A0A0L9UX63_PHAAN</name>
<dbReference type="Gramene" id="KOM47353">
    <property type="protein sequence ID" value="KOM47353"/>
    <property type="gene ID" value="LR48_Vigan07g105700"/>
</dbReference>
<dbReference type="STRING" id="3914.A0A0L9UX63"/>
<accession>A0A0L9UX63</accession>
<dbReference type="AlphaFoldDB" id="A0A0L9UX63"/>
<sequence>MASFSISTKVEPDADDDCVAEEVVFHFSYLLHSLVIHWFLLLHCDYRNRANAYLLPLLALQFENFDDFTIASPWERFIYEIEAVCRDWMADSPKRLLDKGAVALVYSKYSYKVKSELKYGTKSYCMEYYFETNINGKPGTADWRSGFHDLQLCFGVKEFLVISRKSASSAVLDSPEASKLLSAVAIALSNCSSLWPAFVPVHDPSRKAYIGIQNMGDKFYAELTLISSVAGTFPVVINFHLILKVYSTLDLPTNFFKVQFAMRLTYKMLAHDDYNTKAIDAQNTNSGENLTGKTSNETLWDNDCPWSEWYSAEDPVKGFELIAIWSKMVEGSLEMAELENASPYEAEKWLISPSCAPKLYDFFTGIRITKIPMTSTSVGTAY</sequence>
<evidence type="ECO:0000313" key="1">
    <source>
        <dbReference type="EMBL" id="KOM47353.1"/>
    </source>
</evidence>
<reference evidence="2" key="1">
    <citation type="journal article" date="2015" name="Proc. Natl. Acad. Sci. U.S.A.">
        <title>Genome sequencing of adzuki bean (Vigna angularis) provides insight into high starch and low fat accumulation and domestication.</title>
        <authorList>
            <person name="Yang K."/>
            <person name="Tian Z."/>
            <person name="Chen C."/>
            <person name="Luo L."/>
            <person name="Zhao B."/>
            <person name="Wang Z."/>
            <person name="Yu L."/>
            <person name="Li Y."/>
            <person name="Sun Y."/>
            <person name="Li W."/>
            <person name="Chen Y."/>
            <person name="Li Y."/>
            <person name="Zhang Y."/>
            <person name="Ai D."/>
            <person name="Zhao J."/>
            <person name="Shang C."/>
            <person name="Ma Y."/>
            <person name="Wu B."/>
            <person name="Wang M."/>
            <person name="Gao L."/>
            <person name="Sun D."/>
            <person name="Zhang P."/>
            <person name="Guo F."/>
            <person name="Wang W."/>
            <person name="Li Y."/>
            <person name="Wang J."/>
            <person name="Varshney R.K."/>
            <person name="Wang J."/>
            <person name="Ling H.Q."/>
            <person name="Wan P."/>
        </authorList>
    </citation>
    <scope>NUCLEOTIDE SEQUENCE</scope>
    <source>
        <strain evidence="2">cv. Jingnong 6</strain>
    </source>
</reference>
<dbReference type="EMBL" id="CM003377">
    <property type="protein sequence ID" value="KOM47353.1"/>
    <property type="molecule type" value="Genomic_DNA"/>
</dbReference>
<dbReference type="InterPro" id="IPR045700">
    <property type="entry name" value="Rab3GAP1"/>
</dbReference>
<evidence type="ECO:0000313" key="2">
    <source>
        <dbReference type="Proteomes" id="UP000053144"/>
    </source>
</evidence>
<dbReference type="GO" id="GO:0005096">
    <property type="term" value="F:GTPase activator activity"/>
    <property type="evidence" value="ECO:0007669"/>
    <property type="project" value="InterPro"/>
</dbReference>
<organism evidence="1 2">
    <name type="scientific">Phaseolus angularis</name>
    <name type="common">Azuki bean</name>
    <name type="synonym">Vigna angularis</name>
    <dbReference type="NCBI Taxonomy" id="3914"/>
    <lineage>
        <taxon>Eukaryota</taxon>
        <taxon>Viridiplantae</taxon>
        <taxon>Streptophyta</taxon>
        <taxon>Embryophyta</taxon>
        <taxon>Tracheophyta</taxon>
        <taxon>Spermatophyta</taxon>
        <taxon>Magnoliopsida</taxon>
        <taxon>eudicotyledons</taxon>
        <taxon>Gunneridae</taxon>
        <taxon>Pentapetalae</taxon>
        <taxon>rosids</taxon>
        <taxon>fabids</taxon>
        <taxon>Fabales</taxon>
        <taxon>Fabaceae</taxon>
        <taxon>Papilionoideae</taxon>
        <taxon>50 kb inversion clade</taxon>
        <taxon>NPAAA clade</taxon>
        <taxon>indigoferoid/millettioid clade</taxon>
        <taxon>Phaseoleae</taxon>
        <taxon>Vigna</taxon>
    </lineage>
</organism>
<protein>
    <submittedName>
        <fullName evidence="1">Uncharacterized protein</fullName>
    </submittedName>
</protein>
<proteinExistence type="predicted"/>